<evidence type="ECO:0000256" key="1">
    <source>
        <dbReference type="SAM" id="MobiDB-lite"/>
    </source>
</evidence>
<reference evidence="2" key="1">
    <citation type="submission" date="2023-08" db="EMBL/GenBank/DDBJ databases">
        <title>A de novo genome assembly of Solanum verrucosum Schlechtendal, a Mexican diploid species geographically isolated from the other diploid A-genome species in potato relatives.</title>
        <authorList>
            <person name="Hosaka K."/>
        </authorList>
    </citation>
    <scope>NUCLEOTIDE SEQUENCE</scope>
    <source>
        <tissue evidence="2">Young leaves</tissue>
    </source>
</reference>
<protein>
    <submittedName>
        <fullName evidence="2">Uncharacterized protein</fullName>
    </submittedName>
</protein>
<name>A0AAF0T4W9_SOLVR</name>
<feature type="region of interest" description="Disordered" evidence="1">
    <location>
        <begin position="110"/>
        <end position="165"/>
    </location>
</feature>
<dbReference type="AlphaFoldDB" id="A0AAF0T4W9"/>
<evidence type="ECO:0000313" key="3">
    <source>
        <dbReference type="Proteomes" id="UP001234989"/>
    </source>
</evidence>
<dbReference type="EMBL" id="CP133612">
    <property type="protein sequence ID" value="WMV07852.1"/>
    <property type="molecule type" value="Genomic_DNA"/>
</dbReference>
<feature type="compositionally biased region" description="Polar residues" evidence="1">
    <location>
        <begin position="123"/>
        <end position="136"/>
    </location>
</feature>
<sequence>MLVGIGISPKLEGYFCTCCKDGHHQNCDFIGSTNEVENLALDVISAFLNSFLEISVAQLEGFVVRESEGIALVSAPRIFHPRYTKTSSCKEQEATEISKEKVAIVSFGKYSGNGEKPPPNGPCSMQSGFSQSSNVGSGHRVGNQKKNNGEKKVAGNETHSVPHVV</sequence>
<organism evidence="2 3">
    <name type="scientific">Solanum verrucosum</name>
    <dbReference type="NCBI Taxonomy" id="315347"/>
    <lineage>
        <taxon>Eukaryota</taxon>
        <taxon>Viridiplantae</taxon>
        <taxon>Streptophyta</taxon>
        <taxon>Embryophyta</taxon>
        <taxon>Tracheophyta</taxon>
        <taxon>Spermatophyta</taxon>
        <taxon>Magnoliopsida</taxon>
        <taxon>eudicotyledons</taxon>
        <taxon>Gunneridae</taxon>
        <taxon>Pentapetalae</taxon>
        <taxon>asterids</taxon>
        <taxon>lamiids</taxon>
        <taxon>Solanales</taxon>
        <taxon>Solanaceae</taxon>
        <taxon>Solanoideae</taxon>
        <taxon>Solaneae</taxon>
        <taxon>Solanum</taxon>
    </lineage>
</organism>
<keyword evidence="3" id="KW-1185">Reference proteome</keyword>
<dbReference type="Proteomes" id="UP001234989">
    <property type="component" value="Chromosome 1"/>
</dbReference>
<accession>A0AAF0T4W9</accession>
<proteinExistence type="predicted"/>
<gene>
    <name evidence="2" type="ORF">MTR67_001237</name>
</gene>
<evidence type="ECO:0000313" key="2">
    <source>
        <dbReference type="EMBL" id="WMV07852.1"/>
    </source>
</evidence>